<name>A0ABR7GB60_9FIRM</name>
<sequence length="607" mass="67702">MKKKIGVIVALSIMITGINYPTYSVYAQEENQDIFQSEENSAESDLQQENGEQTLNEEVDIDTESVAEESQEQGDLKENSWRYQDGELIRSAEDEVSVISDVYAPNATKKGIDVSEHNRNIDWEKVKAEGIDYAIIRCGYGDDYYNQDDKQWLRNVSECERLGIPYGVYIYSYAQNTDMATSEAQHVLRLISGHKLSYPVYFDMEDNSTLGSDFAAIAQTFCSTVQNAGYAVGVYANLNWWNKYLTDIKFEQWHRWVAQYNIQCDYPGTYAMWQYSSKELVDGIDGLVDMNYLIGTPADHGVKELQSGVSYEAHVSDIGWQTFVQNGEIAGTTGQNKGIEALKMQLNDVDGGIEYRAHVRDIGWQDYVSNGQQAGTTGQAKPIEAVSIRLTGKAEEQYDIYYRVHSSDFGWLGWAKNGEDAGTQGYAKKVEAIQVQLVEKGGEAPGETSNAFKMKETEVQYQAHVSDIGWQNIVTNGALAGTTGQNKGIEALKLQLSNARNGRIEYRAHVRDIGWQDYVSNGQQAGTTGQAKPIEAVSIRLTGKAEEQYDIYYRVHSSDFGWLGWAKNGEDAGTQGYAKKAEAIEICLVKKGDSAPGSTEKAFLKNN</sequence>
<dbReference type="InterPro" id="IPR002053">
    <property type="entry name" value="Glyco_hydro_25"/>
</dbReference>
<dbReference type="PANTHER" id="PTHR34135:SF2">
    <property type="entry name" value="LYSOZYME"/>
    <property type="match status" value="1"/>
</dbReference>
<accession>A0ABR7GB60</accession>
<dbReference type="Pfam" id="PF07538">
    <property type="entry name" value="ChW"/>
    <property type="match status" value="6"/>
</dbReference>
<gene>
    <name evidence="2" type="ORF">H8S40_14230</name>
</gene>
<dbReference type="EMBL" id="JACOPE010000001">
    <property type="protein sequence ID" value="MBC5684674.1"/>
    <property type="molecule type" value="Genomic_DNA"/>
</dbReference>
<dbReference type="Proteomes" id="UP000631576">
    <property type="component" value="Unassembled WGS sequence"/>
</dbReference>
<evidence type="ECO:0000313" key="3">
    <source>
        <dbReference type="Proteomes" id="UP000631576"/>
    </source>
</evidence>
<organism evidence="2 3">
    <name type="scientific">Ruminococcus hominis</name>
    <dbReference type="NCBI Taxonomy" id="2763065"/>
    <lineage>
        <taxon>Bacteria</taxon>
        <taxon>Bacillati</taxon>
        <taxon>Bacillota</taxon>
        <taxon>Clostridia</taxon>
        <taxon>Eubacteriales</taxon>
        <taxon>Oscillospiraceae</taxon>
        <taxon>Ruminococcus</taxon>
    </lineage>
</organism>
<dbReference type="RefSeq" id="WP_186865465.1">
    <property type="nucleotide sequence ID" value="NZ_JACOPE010000001.1"/>
</dbReference>
<reference evidence="2 3" key="1">
    <citation type="submission" date="2020-08" db="EMBL/GenBank/DDBJ databases">
        <title>Genome public.</title>
        <authorList>
            <person name="Liu C."/>
            <person name="Sun Q."/>
        </authorList>
    </citation>
    <scope>NUCLEOTIDE SEQUENCE [LARGE SCALE GENOMIC DNA]</scope>
    <source>
        <strain evidence="2 3">NSJ-13</strain>
    </source>
</reference>
<dbReference type="InterPro" id="IPR006637">
    <property type="entry name" value="ChW"/>
</dbReference>
<comment type="similarity">
    <text evidence="1">Belongs to the glycosyl hydrolase 25 family.</text>
</comment>
<dbReference type="Pfam" id="PF01183">
    <property type="entry name" value="Glyco_hydro_25"/>
    <property type="match status" value="1"/>
</dbReference>
<dbReference type="InterPro" id="IPR017853">
    <property type="entry name" value="GH"/>
</dbReference>
<dbReference type="PROSITE" id="PS51904">
    <property type="entry name" value="GLYCOSYL_HYDROL_F25_2"/>
    <property type="match status" value="1"/>
</dbReference>
<protein>
    <submittedName>
        <fullName evidence="2">Uncharacterized protein</fullName>
    </submittedName>
</protein>
<proteinExistence type="inferred from homology"/>
<dbReference type="SMART" id="SM00728">
    <property type="entry name" value="ChW"/>
    <property type="match status" value="6"/>
</dbReference>
<dbReference type="PANTHER" id="PTHR34135">
    <property type="entry name" value="LYSOZYME"/>
    <property type="match status" value="1"/>
</dbReference>
<dbReference type="SUPFAM" id="SSF51445">
    <property type="entry name" value="(Trans)glycosidases"/>
    <property type="match status" value="1"/>
</dbReference>
<dbReference type="CDD" id="cd06414">
    <property type="entry name" value="GH25_LytC-like"/>
    <property type="match status" value="1"/>
</dbReference>
<keyword evidence="3" id="KW-1185">Reference proteome</keyword>
<evidence type="ECO:0000256" key="1">
    <source>
        <dbReference type="ARBA" id="ARBA00010646"/>
    </source>
</evidence>
<dbReference type="Gene3D" id="3.20.20.80">
    <property type="entry name" value="Glycosidases"/>
    <property type="match status" value="1"/>
</dbReference>
<comment type="caution">
    <text evidence="2">The sequence shown here is derived from an EMBL/GenBank/DDBJ whole genome shotgun (WGS) entry which is preliminary data.</text>
</comment>
<evidence type="ECO:0000313" key="2">
    <source>
        <dbReference type="EMBL" id="MBC5684674.1"/>
    </source>
</evidence>